<dbReference type="eggNOG" id="KOG1502">
    <property type="taxonomic scope" value="Eukaryota"/>
</dbReference>
<sequence>MSTTVFVSGATGYIALHLVKQLLKANYRVIGSVRSEEKGQTLKSSLESINIPTKDFSFVVVKDIAAKGAFDKALQQYADSINVFLHTASPVQFNVKDVKKDLLDPAVEGTTNALNAIKKYGKNIKRVVVTSSISAVGTWGVELGPDVIFDEKAWNPITWEKALKDPQLGYNGAKTFAEKCVWDFVKKEKPQFTVATICPGMVFGPQAFPINNRKELNYSAEAINKLLKLKPDDKVPSGEGMYVDVRDVAKAHIKAFETQEAQGERLILISGKYNNQEVMNIIREDFDTLDQILPKGNPEDAKKYSPRLDRWHNEKTRAILGFGFIGLKQSVDDSVGQILNDEVD</sequence>
<evidence type="ECO:0000313" key="5">
    <source>
        <dbReference type="Proteomes" id="UP000001996"/>
    </source>
</evidence>
<reference evidence="4 5" key="1">
    <citation type="journal article" date="2009" name="Nature">
        <title>Evolution of pathogenicity and sexual reproduction in eight Candida genomes.</title>
        <authorList>
            <person name="Butler G."/>
            <person name="Rasmussen M.D."/>
            <person name="Lin M.F."/>
            <person name="Santos M.A."/>
            <person name="Sakthikumar S."/>
            <person name="Munro C.A."/>
            <person name="Rheinbay E."/>
            <person name="Grabherr M."/>
            <person name="Forche A."/>
            <person name="Reedy J.L."/>
            <person name="Agrafioti I."/>
            <person name="Arnaud M.B."/>
            <person name="Bates S."/>
            <person name="Brown A.J."/>
            <person name="Brunke S."/>
            <person name="Costanzo M.C."/>
            <person name="Fitzpatrick D.A."/>
            <person name="de Groot P.W."/>
            <person name="Harris D."/>
            <person name="Hoyer L.L."/>
            <person name="Hube B."/>
            <person name="Klis F.M."/>
            <person name="Kodira C."/>
            <person name="Lennard N."/>
            <person name="Logue M.E."/>
            <person name="Martin R."/>
            <person name="Neiman A.M."/>
            <person name="Nikolaou E."/>
            <person name="Quail M.A."/>
            <person name="Quinn J."/>
            <person name="Santos M.C."/>
            <person name="Schmitzberger F.F."/>
            <person name="Sherlock G."/>
            <person name="Shah P."/>
            <person name="Silverstein K.A."/>
            <person name="Skrzypek M.S."/>
            <person name="Soll D."/>
            <person name="Staggs R."/>
            <person name="Stansfield I."/>
            <person name="Stumpf M.P."/>
            <person name="Sudbery P.E."/>
            <person name="Srikantha T."/>
            <person name="Zeng Q."/>
            <person name="Berman J."/>
            <person name="Berriman M."/>
            <person name="Heitman J."/>
            <person name="Gow N.A."/>
            <person name="Lorenz M.C."/>
            <person name="Birren B.W."/>
            <person name="Kellis M."/>
            <person name="Cuomo C.A."/>
        </authorList>
    </citation>
    <scope>NUCLEOTIDE SEQUENCE [LARGE SCALE GENOMIC DNA]</scope>
    <source>
        <strain evidence="5">ATCC 11503 / BCRC 21390 / CBS 2605 / JCM 1781 / NBRC 1676 / NRRL YB-4239</strain>
    </source>
</reference>
<dbReference type="SUPFAM" id="SSF51735">
    <property type="entry name" value="NAD(P)-binding Rossmann-fold domains"/>
    <property type="match status" value="1"/>
</dbReference>
<dbReference type="EMBL" id="CH981525">
    <property type="protein sequence ID" value="EDK43724.1"/>
    <property type="molecule type" value="Genomic_DNA"/>
</dbReference>
<dbReference type="InterPro" id="IPR050425">
    <property type="entry name" value="NAD(P)_dehydrat-like"/>
</dbReference>
<dbReference type="Pfam" id="PF01370">
    <property type="entry name" value="Epimerase"/>
    <property type="match status" value="1"/>
</dbReference>
<gene>
    <name evidence="4" type="ORF">LELG_01903</name>
</gene>
<keyword evidence="5" id="KW-1185">Reference proteome</keyword>
<dbReference type="CDD" id="cd05227">
    <property type="entry name" value="AR_SDR_e"/>
    <property type="match status" value="1"/>
</dbReference>
<dbReference type="KEGG" id="lel:PVL30_001871"/>
<organism evidence="4 5">
    <name type="scientific">Lodderomyces elongisporus (strain ATCC 11503 / CBS 2605 / JCM 1781 / NBRC 1676 / NRRL YB-4239)</name>
    <name type="common">Yeast</name>
    <name type="synonym">Saccharomyces elongisporus</name>
    <dbReference type="NCBI Taxonomy" id="379508"/>
    <lineage>
        <taxon>Eukaryota</taxon>
        <taxon>Fungi</taxon>
        <taxon>Dikarya</taxon>
        <taxon>Ascomycota</taxon>
        <taxon>Saccharomycotina</taxon>
        <taxon>Pichiomycetes</taxon>
        <taxon>Debaryomycetaceae</taxon>
        <taxon>Candida/Lodderomyces clade</taxon>
        <taxon>Lodderomyces</taxon>
    </lineage>
</organism>
<dbReference type="GeneID" id="5234631"/>
<accession>A5DX16</accession>
<evidence type="ECO:0000256" key="1">
    <source>
        <dbReference type="ARBA" id="ARBA00023002"/>
    </source>
</evidence>
<dbReference type="PANTHER" id="PTHR10366">
    <property type="entry name" value="NAD DEPENDENT EPIMERASE/DEHYDRATASE"/>
    <property type="match status" value="1"/>
</dbReference>
<feature type="domain" description="NAD-dependent epimerase/dehydratase" evidence="3">
    <location>
        <begin position="5"/>
        <end position="262"/>
    </location>
</feature>
<dbReference type="Proteomes" id="UP000001996">
    <property type="component" value="Unassembled WGS sequence"/>
</dbReference>
<dbReference type="OrthoDB" id="2735536at2759"/>
<proteinExistence type="inferred from homology"/>
<dbReference type="GO" id="GO:0016616">
    <property type="term" value="F:oxidoreductase activity, acting on the CH-OH group of donors, NAD or NADP as acceptor"/>
    <property type="evidence" value="ECO:0007669"/>
    <property type="project" value="TreeGrafter"/>
</dbReference>
<dbReference type="Gene3D" id="3.40.50.720">
    <property type="entry name" value="NAD(P)-binding Rossmann-like Domain"/>
    <property type="match status" value="1"/>
</dbReference>
<dbReference type="HOGENOM" id="CLU_007383_9_2_1"/>
<dbReference type="InterPro" id="IPR001509">
    <property type="entry name" value="Epimerase_deHydtase"/>
</dbReference>
<dbReference type="OMA" id="SDEPQFN"/>
<evidence type="ECO:0000259" key="3">
    <source>
        <dbReference type="Pfam" id="PF01370"/>
    </source>
</evidence>
<name>A5DX16_LODEL</name>
<dbReference type="FunFam" id="3.40.50.720:FF:000191">
    <property type="entry name" value="Methylglyoxal reductase (NADPH-dependent)"/>
    <property type="match status" value="1"/>
</dbReference>
<dbReference type="InParanoid" id="A5DX16"/>
<evidence type="ECO:0000313" key="4">
    <source>
        <dbReference type="EMBL" id="EDK43724.1"/>
    </source>
</evidence>
<dbReference type="InterPro" id="IPR036291">
    <property type="entry name" value="NAD(P)-bd_dom_sf"/>
</dbReference>
<evidence type="ECO:0000256" key="2">
    <source>
        <dbReference type="ARBA" id="ARBA00023445"/>
    </source>
</evidence>
<protein>
    <recommendedName>
        <fullName evidence="3">NAD-dependent epimerase/dehydratase domain-containing protein</fullName>
    </recommendedName>
</protein>
<dbReference type="AlphaFoldDB" id="A5DX16"/>
<keyword evidence="1" id="KW-0560">Oxidoreductase</keyword>
<dbReference type="VEuPathDB" id="FungiDB:LELG_01903"/>
<comment type="similarity">
    <text evidence="2">Belongs to the NAD(P)-dependent epimerase/dehydratase family. Dihydroflavonol-4-reductase subfamily.</text>
</comment>
<dbReference type="PANTHER" id="PTHR10366:SF564">
    <property type="entry name" value="STEROL-4-ALPHA-CARBOXYLATE 3-DEHYDROGENASE, DECARBOXYLATING"/>
    <property type="match status" value="1"/>
</dbReference>
<dbReference type="STRING" id="379508.A5DX16"/>